<dbReference type="InterPro" id="IPR003582">
    <property type="entry name" value="ShKT_dom"/>
</dbReference>
<dbReference type="SMART" id="SM00254">
    <property type="entry name" value="ShKT"/>
    <property type="match status" value="2"/>
</dbReference>
<keyword evidence="1" id="KW-0865">Zymogen</keyword>
<evidence type="ECO:0000313" key="6">
    <source>
        <dbReference type="EMBL" id="KAL3068074.1"/>
    </source>
</evidence>
<evidence type="ECO:0000259" key="4">
    <source>
        <dbReference type="PROSITE" id="PS01180"/>
    </source>
</evidence>
<keyword evidence="2" id="KW-1015">Disulfide bond</keyword>
<keyword evidence="7" id="KW-1185">Reference proteome</keyword>
<dbReference type="Proteomes" id="UP001620626">
    <property type="component" value="Unassembled WGS sequence"/>
</dbReference>
<dbReference type="SUPFAM" id="SSF49854">
    <property type="entry name" value="Spermadhesin, CUB domain"/>
    <property type="match status" value="1"/>
</dbReference>
<evidence type="ECO:0008006" key="8">
    <source>
        <dbReference type="Google" id="ProtNLM"/>
    </source>
</evidence>
<dbReference type="EMBL" id="JBICBT010001409">
    <property type="protein sequence ID" value="KAL3068074.1"/>
    <property type="molecule type" value="Genomic_DNA"/>
</dbReference>
<protein>
    <recommendedName>
        <fullName evidence="8">ShTK domain protein</fullName>
    </recommendedName>
</protein>
<dbReference type="PANTHER" id="PTHR10127">
    <property type="entry name" value="DISCOIDIN, CUB, EGF, LAMININ , AND ZINC METALLOPROTEASE DOMAIN CONTAINING"/>
    <property type="match status" value="1"/>
</dbReference>
<dbReference type="PANTHER" id="PTHR10127:SF850">
    <property type="entry name" value="METALLOENDOPEPTIDASE"/>
    <property type="match status" value="1"/>
</dbReference>
<dbReference type="AlphaFoldDB" id="A0ABD2HN05"/>
<dbReference type="PROSITE" id="PS51670">
    <property type="entry name" value="SHKT"/>
    <property type="match status" value="1"/>
</dbReference>
<reference evidence="6 7" key="1">
    <citation type="submission" date="2024-10" db="EMBL/GenBank/DDBJ databases">
        <authorList>
            <person name="Kim D."/>
        </authorList>
    </citation>
    <scope>NUCLEOTIDE SEQUENCE [LARGE SCALE GENOMIC DNA]</scope>
    <source>
        <strain evidence="6">BH-2024</strain>
    </source>
</reference>
<feature type="domain" description="CUB" evidence="4">
    <location>
        <begin position="71"/>
        <end position="189"/>
    </location>
</feature>
<proteinExistence type="predicted"/>
<accession>A0ABD2HN05</accession>
<comment type="caution">
    <text evidence="6">The sequence shown here is derived from an EMBL/GenBank/DDBJ whole genome shotgun (WGS) entry which is preliminary data.</text>
</comment>
<evidence type="ECO:0000256" key="3">
    <source>
        <dbReference type="PROSITE-ProRule" id="PRU01005"/>
    </source>
</evidence>
<evidence type="ECO:0000313" key="7">
    <source>
        <dbReference type="Proteomes" id="UP001620626"/>
    </source>
</evidence>
<dbReference type="SMART" id="SM00042">
    <property type="entry name" value="CUB"/>
    <property type="match status" value="1"/>
</dbReference>
<evidence type="ECO:0000259" key="5">
    <source>
        <dbReference type="PROSITE" id="PS51670"/>
    </source>
</evidence>
<evidence type="ECO:0000256" key="1">
    <source>
        <dbReference type="ARBA" id="ARBA00023145"/>
    </source>
</evidence>
<dbReference type="InterPro" id="IPR035914">
    <property type="entry name" value="Sperma_CUB_dom_sf"/>
</dbReference>
<dbReference type="Gene3D" id="1.10.10.1940">
    <property type="match status" value="2"/>
</dbReference>
<dbReference type="InterPro" id="IPR000859">
    <property type="entry name" value="CUB_dom"/>
</dbReference>
<gene>
    <name evidence="6" type="ORF">niasHT_038064</name>
</gene>
<dbReference type="PROSITE" id="PS01180">
    <property type="entry name" value="CUB"/>
    <property type="match status" value="1"/>
</dbReference>
<feature type="domain" description="ShKT" evidence="5">
    <location>
        <begin position="286"/>
        <end position="325"/>
    </location>
</feature>
<name>A0ABD2HN05_9BILA</name>
<evidence type="ECO:0000256" key="2">
    <source>
        <dbReference type="ARBA" id="ARBA00023157"/>
    </source>
</evidence>
<dbReference type="Gene3D" id="2.60.120.290">
    <property type="entry name" value="Spermadhesin, CUB domain"/>
    <property type="match status" value="1"/>
</dbReference>
<organism evidence="6 7">
    <name type="scientific">Heterodera trifolii</name>
    <dbReference type="NCBI Taxonomy" id="157864"/>
    <lineage>
        <taxon>Eukaryota</taxon>
        <taxon>Metazoa</taxon>
        <taxon>Ecdysozoa</taxon>
        <taxon>Nematoda</taxon>
        <taxon>Chromadorea</taxon>
        <taxon>Rhabditida</taxon>
        <taxon>Tylenchina</taxon>
        <taxon>Tylenchomorpha</taxon>
        <taxon>Tylenchoidea</taxon>
        <taxon>Heteroderidae</taxon>
        <taxon>Heteroderinae</taxon>
        <taxon>Heterodera</taxon>
    </lineage>
</organism>
<comment type="caution">
    <text evidence="3">Lacks conserved residue(s) required for the propagation of feature annotation.</text>
</comment>
<sequence>MGNNVSPSFLDVLEMNLYYKCTDKCKQNGAQCQNGGYRHPRNCSKCLCPSGFGAFDCSGRGPSENGAPADCGETVQAHEGELQELSGNVSATLANGLSERHAICHWHIKAPPGKRVQIRFKSLFGACSDGCFYGGTELKTQDLLRVGARICCRSDIRSLGLLFSSTELAIVSAFSQYKQQGFTVQFRAVDPDKVPPGGVTAYENLDGAAKRVPLPKKQQQQQNGSDCKDLAANCFGIIHLCENGLYRSLMARQCGRTCKVCDTVEEGEEEKQNKNGRKTGQGGGQCNRVKDHQNCDTWAKNGFCSSTAYSTQIKREICAHKCGLC</sequence>
<dbReference type="Pfam" id="PF01549">
    <property type="entry name" value="ShK"/>
    <property type="match status" value="2"/>
</dbReference>